<reference evidence="2" key="1">
    <citation type="submission" date="2017-09" db="EMBL/GenBank/DDBJ databases">
        <title>FDA dAtabase for Regulatory Grade micrObial Sequences (FDA-ARGOS): Supporting development and validation of Infectious Disease Dx tests.</title>
        <authorList>
            <person name="Minogue T."/>
            <person name="Wolcott M."/>
            <person name="Wasieloski L."/>
            <person name="Aguilar W."/>
            <person name="Moore D."/>
            <person name="Tallon L."/>
            <person name="Sadzewicz L."/>
            <person name="Ott S."/>
            <person name="Zhao X."/>
            <person name="Nagaraj S."/>
            <person name="Vavikolanu K."/>
            <person name="Aluvathingal J."/>
            <person name="Nadendla S."/>
            <person name="Sichtig H."/>
        </authorList>
    </citation>
    <scope>NUCLEOTIDE SEQUENCE [LARGE SCALE GENOMIC DNA]</scope>
    <source>
        <strain evidence="2">FDAARGOS_404</strain>
    </source>
</reference>
<evidence type="ECO:0000313" key="2">
    <source>
        <dbReference type="Proteomes" id="UP000222768"/>
    </source>
</evidence>
<organism evidence="1 2">
    <name type="scientific">Leclercia adecarboxylata</name>
    <dbReference type="NCBI Taxonomy" id="83655"/>
    <lineage>
        <taxon>Bacteria</taxon>
        <taxon>Pseudomonadati</taxon>
        <taxon>Pseudomonadota</taxon>
        <taxon>Gammaproteobacteria</taxon>
        <taxon>Enterobacterales</taxon>
        <taxon>Enterobacteriaceae</taxon>
        <taxon>Leclercia</taxon>
    </lineage>
</organism>
<dbReference type="AlphaFoldDB" id="A0A855F021"/>
<dbReference type="Proteomes" id="UP000222768">
    <property type="component" value="Unassembled WGS sequence"/>
</dbReference>
<accession>A0A855F021</accession>
<name>A0A855F021_9ENTR</name>
<protein>
    <recommendedName>
        <fullName evidence="3">L-asparaginase</fullName>
    </recommendedName>
</protein>
<dbReference type="EMBL" id="PDLK01000002">
    <property type="protein sequence ID" value="PHH07111.1"/>
    <property type="molecule type" value="Genomic_DNA"/>
</dbReference>
<evidence type="ECO:0000313" key="1">
    <source>
        <dbReference type="EMBL" id="PHH07111.1"/>
    </source>
</evidence>
<sequence>MIHRAIFLVILDLGSAQTPRVLRVRCGSCALSVSRLTATMTPAKSRFTAPAHAALLRYDYGDPTGL</sequence>
<gene>
    <name evidence="1" type="ORF">CRX53_20240</name>
</gene>
<comment type="caution">
    <text evidence="1">The sequence shown here is derived from an EMBL/GenBank/DDBJ whole genome shotgun (WGS) entry which is preliminary data.</text>
</comment>
<evidence type="ECO:0008006" key="3">
    <source>
        <dbReference type="Google" id="ProtNLM"/>
    </source>
</evidence>
<proteinExistence type="predicted"/>